<dbReference type="Gene3D" id="3.40.50.620">
    <property type="entry name" value="HUPs"/>
    <property type="match status" value="1"/>
</dbReference>
<dbReference type="InterPro" id="IPR003848">
    <property type="entry name" value="DUF218"/>
</dbReference>
<organism evidence="3 4">
    <name type="scientific">Promicromonospora citrea</name>
    <dbReference type="NCBI Taxonomy" id="43677"/>
    <lineage>
        <taxon>Bacteria</taxon>
        <taxon>Bacillati</taxon>
        <taxon>Actinomycetota</taxon>
        <taxon>Actinomycetes</taxon>
        <taxon>Micrococcales</taxon>
        <taxon>Promicromonosporaceae</taxon>
        <taxon>Promicromonospora</taxon>
    </lineage>
</organism>
<evidence type="ECO:0000259" key="2">
    <source>
        <dbReference type="Pfam" id="PF02698"/>
    </source>
</evidence>
<feature type="domain" description="DUF218" evidence="2">
    <location>
        <begin position="84"/>
        <end position="216"/>
    </location>
</feature>
<dbReference type="CDD" id="cd06259">
    <property type="entry name" value="YdcF-like"/>
    <property type="match status" value="1"/>
</dbReference>
<dbReference type="PANTHER" id="PTHR30336">
    <property type="entry name" value="INNER MEMBRANE PROTEIN, PROBABLE PERMEASE"/>
    <property type="match status" value="1"/>
</dbReference>
<feature type="transmembrane region" description="Helical" evidence="1">
    <location>
        <begin position="26"/>
        <end position="44"/>
    </location>
</feature>
<keyword evidence="4" id="KW-1185">Reference proteome</keyword>
<evidence type="ECO:0000256" key="1">
    <source>
        <dbReference type="SAM" id="Phobius"/>
    </source>
</evidence>
<dbReference type="GO" id="GO:0005886">
    <property type="term" value="C:plasma membrane"/>
    <property type="evidence" value="ECO:0007669"/>
    <property type="project" value="TreeGrafter"/>
</dbReference>
<keyword evidence="1" id="KW-0472">Membrane</keyword>
<proteinExistence type="predicted"/>
<dbReference type="InterPro" id="IPR014729">
    <property type="entry name" value="Rossmann-like_a/b/a_fold"/>
</dbReference>
<comment type="caution">
    <text evidence="3">The sequence shown here is derived from an EMBL/GenBank/DDBJ whole genome shotgun (WGS) entry which is preliminary data.</text>
</comment>
<evidence type="ECO:0000313" key="4">
    <source>
        <dbReference type="Proteomes" id="UP000655589"/>
    </source>
</evidence>
<dbReference type="GO" id="GO:0000270">
    <property type="term" value="P:peptidoglycan metabolic process"/>
    <property type="evidence" value="ECO:0007669"/>
    <property type="project" value="TreeGrafter"/>
</dbReference>
<name>A0A8H9L4Y9_9MICO</name>
<dbReference type="Proteomes" id="UP000655589">
    <property type="component" value="Unassembled WGS sequence"/>
</dbReference>
<dbReference type="GO" id="GO:0043164">
    <property type="term" value="P:Gram-negative-bacterium-type cell wall biogenesis"/>
    <property type="evidence" value="ECO:0007669"/>
    <property type="project" value="TreeGrafter"/>
</dbReference>
<reference evidence="3" key="1">
    <citation type="journal article" date="2014" name="Int. J. Syst. Evol. Microbiol.">
        <title>Complete genome sequence of Corynebacterium casei LMG S-19264T (=DSM 44701T), isolated from a smear-ripened cheese.</title>
        <authorList>
            <consortium name="US DOE Joint Genome Institute (JGI-PGF)"/>
            <person name="Walter F."/>
            <person name="Albersmeier A."/>
            <person name="Kalinowski J."/>
            <person name="Ruckert C."/>
        </authorList>
    </citation>
    <scope>NUCLEOTIDE SEQUENCE</scope>
    <source>
        <strain evidence="3">JCM 3051</strain>
    </source>
</reference>
<dbReference type="EMBL" id="BMPT01000006">
    <property type="protein sequence ID" value="GGM22886.1"/>
    <property type="molecule type" value="Genomic_DNA"/>
</dbReference>
<protein>
    <recommendedName>
        <fullName evidence="2">DUF218 domain-containing protein</fullName>
    </recommendedName>
</protein>
<accession>A0A8H9L4Y9</accession>
<dbReference type="PANTHER" id="PTHR30336:SF4">
    <property type="entry name" value="ENVELOPE BIOGENESIS FACTOR ELYC"/>
    <property type="match status" value="1"/>
</dbReference>
<reference evidence="3" key="2">
    <citation type="submission" date="2020-09" db="EMBL/GenBank/DDBJ databases">
        <authorList>
            <person name="Sun Q."/>
            <person name="Ohkuma M."/>
        </authorList>
    </citation>
    <scope>NUCLEOTIDE SEQUENCE</scope>
    <source>
        <strain evidence="3">JCM 3051</strain>
    </source>
</reference>
<dbReference type="Pfam" id="PF02698">
    <property type="entry name" value="DUF218"/>
    <property type="match status" value="1"/>
</dbReference>
<sequence length="237" mass="25249">MSVLWVALGAVLVVDALVMLRVTALHTGIVATFVLGLLYLAHGLSRRRVRWLRILVPAGTALLVALSAVLAVVGSRDTATGDEDAVVVLGTLVKDGEPTPALRARLDVAAAYAASHPDTLVVVAGGLAPGEDVTEARAMQRYLVAHGVAEDRILRDDTSTSTSENLAHARDLLDTRLAPGYTTTFVTNEYHVVRAAGIARQAGVDATHVHAPTPWYEVPVDYVRETLALGKLVLLRR</sequence>
<dbReference type="InterPro" id="IPR051599">
    <property type="entry name" value="Cell_Envelope_Assoc"/>
</dbReference>
<gene>
    <name evidence="3" type="ORF">GCM10010102_18290</name>
</gene>
<dbReference type="AlphaFoldDB" id="A0A8H9L4Y9"/>
<evidence type="ECO:0000313" key="3">
    <source>
        <dbReference type="EMBL" id="GGM22886.1"/>
    </source>
</evidence>
<keyword evidence="1" id="KW-0812">Transmembrane</keyword>
<feature type="transmembrane region" description="Helical" evidence="1">
    <location>
        <begin position="51"/>
        <end position="73"/>
    </location>
</feature>
<keyword evidence="1" id="KW-1133">Transmembrane helix</keyword>